<comment type="function">
    <text evidence="3">Participates actively in the response to hyperosmotic and heat shock by preventing the aggregation of stress-denatured proteins, in association with DnaK and GrpE. It is the nucleotide exchange factor for DnaK and may function as a thermosensor. Unfolded proteins bind initially to DnaJ; upon interaction with the DnaJ-bound protein, DnaK hydrolyzes its bound ATP, resulting in the formation of a stable complex. GrpE releases ADP from DnaK; ATP binding to DnaK triggers the release of the substrate protein, thus completing the reaction cycle. Several rounds of ATP-dependent interactions between DnaJ, DnaK and GrpE are required for fully efficient folding.</text>
</comment>
<dbReference type="GO" id="GO:0042803">
    <property type="term" value="F:protein homodimerization activity"/>
    <property type="evidence" value="ECO:0007669"/>
    <property type="project" value="InterPro"/>
</dbReference>
<dbReference type="Proteomes" id="UP000176493">
    <property type="component" value="Unassembled WGS sequence"/>
</dbReference>
<dbReference type="AlphaFoldDB" id="A0A1G2MH43"/>
<feature type="compositionally biased region" description="Acidic residues" evidence="5">
    <location>
        <begin position="13"/>
        <end position="40"/>
    </location>
</feature>
<dbReference type="GO" id="GO:0005737">
    <property type="term" value="C:cytoplasm"/>
    <property type="evidence" value="ECO:0007669"/>
    <property type="project" value="UniProtKB-SubCell"/>
</dbReference>
<dbReference type="SUPFAM" id="SSF58014">
    <property type="entry name" value="Coiled-coil domain of nucleotide exchange factor GrpE"/>
    <property type="match status" value="1"/>
</dbReference>
<evidence type="ECO:0000256" key="3">
    <source>
        <dbReference type="HAMAP-Rule" id="MF_01151"/>
    </source>
</evidence>
<gene>
    <name evidence="3" type="primary">grpE</name>
    <name evidence="6" type="ORF">A2W52_04650</name>
</gene>
<dbReference type="InterPro" id="IPR013805">
    <property type="entry name" value="GrpE_CC"/>
</dbReference>
<dbReference type="InterPro" id="IPR009012">
    <property type="entry name" value="GrpE_head"/>
</dbReference>
<sequence>MDGANAKKNANEVEADDGAVGDDDVVTEESAVETVDDDVVTEESAVETVKELREKLKACQKEKGEYLTGWQRAKADFINARREEEKTMAQFSKFSSERIIRDIIPALDSFHSAFGNKASWEKVDLNWRMGVQYIYSQLLAAVEKSGMTLIEPKVGEPFDTKRHESVSVVPTATESENHTVVEVVQKGYALHGKVLQPGKVKLAEYHGN</sequence>
<comment type="subunit">
    <text evidence="3">Homodimer.</text>
</comment>
<dbReference type="PRINTS" id="PR00773">
    <property type="entry name" value="GRPEPROTEIN"/>
</dbReference>
<dbReference type="InterPro" id="IPR000740">
    <property type="entry name" value="GrpE"/>
</dbReference>
<keyword evidence="3" id="KW-0346">Stress response</keyword>
<keyword evidence="2 3" id="KW-0143">Chaperone</keyword>
<evidence type="ECO:0000313" key="6">
    <source>
        <dbReference type="EMBL" id="OHA23167.1"/>
    </source>
</evidence>
<dbReference type="GO" id="GO:0006457">
    <property type="term" value="P:protein folding"/>
    <property type="evidence" value="ECO:0007669"/>
    <property type="project" value="InterPro"/>
</dbReference>
<dbReference type="Gene3D" id="3.90.20.20">
    <property type="match status" value="1"/>
</dbReference>
<proteinExistence type="inferred from homology"/>
<evidence type="ECO:0000256" key="4">
    <source>
        <dbReference type="RuleBase" id="RU004478"/>
    </source>
</evidence>
<dbReference type="PANTHER" id="PTHR21237:SF23">
    <property type="entry name" value="GRPE PROTEIN HOMOLOG, MITOCHONDRIAL"/>
    <property type="match status" value="1"/>
</dbReference>
<comment type="subcellular location">
    <subcellularLocation>
        <location evidence="3">Cytoplasm</location>
    </subcellularLocation>
</comment>
<keyword evidence="3" id="KW-0963">Cytoplasm</keyword>
<dbReference type="PANTHER" id="PTHR21237">
    <property type="entry name" value="GRPE PROTEIN"/>
    <property type="match status" value="1"/>
</dbReference>
<dbReference type="HAMAP" id="MF_01151">
    <property type="entry name" value="GrpE"/>
    <property type="match status" value="1"/>
</dbReference>
<dbReference type="Gene3D" id="2.30.22.10">
    <property type="entry name" value="Head domain of nucleotide exchange factor GrpE"/>
    <property type="match status" value="1"/>
</dbReference>
<accession>A0A1G2MH43</accession>
<dbReference type="SUPFAM" id="SSF51064">
    <property type="entry name" value="Head domain of nucleotide exchange factor GrpE"/>
    <property type="match status" value="1"/>
</dbReference>
<dbReference type="CDD" id="cd00446">
    <property type="entry name" value="GrpE"/>
    <property type="match status" value="1"/>
</dbReference>
<dbReference type="Pfam" id="PF01025">
    <property type="entry name" value="GrpE"/>
    <property type="match status" value="1"/>
</dbReference>
<dbReference type="EMBL" id="MHRJ01000014">
    <property type="protein sequence ID" value="OHA23167.1"/>
    <property type="molecule type" value="Genomic_DNA"/>
</dbReference>
<feature type="region of interest" description="Disordered" evidence="5">
    <location>
        <begin position="1"/>
        <end position="40"/>
    </location>
</feature>
<evidence type="ECO:0000256" key="1">
    <source>
        <dbReference type="ARBA" id="ARBA00009054"/>
    </source>
</evidence>
<comment type="caution">
    <text evidence="6">The sequence shown here is derived from an EMBL/GenBank/DDBJ whole genome shotgun (WGS) entry which is preliminary data.</text>
</comment>
<dbReference type="GO" id="GO:0051082">
    <property type="term" value="F:unfolded protein binding"/>
    <property type="evidence" value="ECO:0007669"/>
    <property type="project" value="TreeGrafter"/>
</dbReference>
<dbReference type="GO" id="GO:0051087">
    <property type="term" value="F:protein-folding chaperone binding"/>
    <property type="evidence" value="ECO:0007669"/>
    <property type="project" value="InterPro"/>
</dbReference>
<reference evidence="6 7" key="1">
    <citation type="journal article" date="2016" name="Nat. Commun.">
        <title>Thousands of microbial genomes shed light on interconnected biogeochemical processes in an aquifer system.</title>
        <authorList>
            <person name="Anantharaman K."/>
            <person name="Brown C.T."/>
            <person name="Hug L.A."/>
            <person name="Sharon I."/>
            <person name="Castelle C.J."/>
            <person name="Probst A.J."/>
            <person name="Thomas B.C."/>
            <person name="Singh A."/>
            <person name="Wilkins M.J."/>
            <person name="Karaoz U."/>
            <person name="Brodie E.L."/>
            <person name="Williams K.H."/>
            <person name="Hubbard S.S."/>
            <person name="Banfield J.F."/>
        </authorList>
    </citation>
    <scope>NUCLEOTIDE SEQUENCE [LARGE SCALE GENOMIC DNA]</scope>
</reference>
<evidence type="ECO:0000313" key="7">
    <source>
        <dbReference type="Proteomes" id="UP000176493"/>
    </source>
</evidence>
<protein>
    <recommendedName>
        <fullName evidence="3">Protein GrpE</fullName>
    </recommendedName>
    <alternativeName>
        <fullName evidence="3">HSP-70 cofactor</fullName>
    </alternativeName>
</protein>
<evidence type="ECO:0000256" key="2">
    <source>
        <dbReference type="ARBA" id="ARBA00023186"/>
    </source>
</evidence>
<organism evidence="6 7">
    <name type="scientific">Candidatus Taylorbacteria bacterium RIFCSPHIGHO2_02_49_25</name>
    <dbReference type="NCBI Taxonomy" id="1802305"/>
    <lineage>
        <taxon>Bacteria</taxon>
        <taxon>Candidatus Tayloriibacteriota</taxon>
    </lineage>
</organism>
<evidence type="ECO:0000256" key="5">
    <source>
        <dbReference type="SAM" id="MobiDB-lite"/>
    </source>
</evidence>
<dbReference type="GO" id="GO:0000774">
    <property type="term" value="F:adenyl-nucleotide exchange factor activity"/>
    <property type="evidence" value="ECO:0007669"/>
    <property type="project" value="InterPro"/>
</dbReference>
<comment type="similarity">
    <text evidence="1 3 4">Belongs to the GrpE family.</text>
</comment>
<name>A0A1G2MH43_9BACT</name>